<feature type="transmembrane region" description="Helical" evidence="5">
    <location>
        <begin position="123"/>
        <end position="149"/>
    </location>
</feature>
<organism evidence="7 8">
    <name type="scientific">Staurois parvus</name>
    <dbReference type="NCBI Taxonomy" id="386267"/>
    <lineage>
        <taxon>Eukaryota</taxon>
        <taxon>Metazoa</taxon>
        <taxon>Chordata</taxon>
        <taxon>Craniata</taxon>
        <taxon>Vertebrata</taxon>
        <taxon>Euteleostomi</taxon>
        <taxon>Amphibia</taxon>
        <taxon>Batrachia</taxon>
        <taxon>Anura</taxon>
        <taxon>Neobatrachia</taxon>
        <taxon>Ranoidea</taxon>
        <taxon>Ranidae</taxon>
        <taxon>Staurois</taxon>
    </lineage>
</organism>
<feature type="domain" description="RING-type" evidence="6">
    <location>
        <begin position="23"/>
        <end position="66"/>
    </location>
</feature>
<evidence type="ECO:0000256" key="3">
    <source>
        <dbReference type="ARBA" id="ARBA00022833"/>
    </source>
</evidence>
<dbReference type="SUPFAM" id="SSF57850">
    <property type="entry name" value="RING/U-box"/>
    <property type="match status" value="1"/>
</dbReference>
<dbReference type="Pfam" id="PF13445">
    <property type="entry name" value="zf-RING_UBOX"/>
    <property type="match status" value="1"/>
</dbReference>
<reference evidence="7" key="1">
    <citation type="submission" date="2023-05" db="EMBL/GenBank/DDBJ databases">
        <authorList>
            <person name="Stuckert A."/>
        </authorList>
    </citation>
    <scope>NUCLEOTIDE SEQUENCE</scope>
</reference>
<keyword evidence="2 4" id="KW-0863">Zinc-finger</keyword>
<evidence type="ECO:0000256" key="5">
    <source>
        <dbReference type="SAM" id="Phobius"/>
    </source>
</evidence>
<evidence type="ECO:0000259" key="6">
    <source>
        <dbReference type="PROSITE" id="PS50089"/>
    </source>
</evidence>
<keyword evidence="1" id="KW-0479">Metal-binding</keyword>
<dbReference type="Gene3D" id="3.30.40.10">
    <property type="entry name" value="Zinc/RING finger domain, C3HC4 (zinc finger)"/>
    <property type="match status" value="1"/>
</dbReference>
<dbReference type="InterPro" id="IPR001841">
    <property type="entry name" value="Znf_RING"/>
</dbReference>
<dbReference type="Proteomes" id="UP001162483">
    <property type="component" value="Unassembled WGS sequence"/>
</dbReference>
<keyword evidence="3" id="KW-0862">Zinc</keyword>
<dbReference type="EMBL" id="CATNWA010014563">
    <property type="protein sequence ID" value="CAI9573415.1"/>
    <property type="molecule type" value="Genomic_DNA"/>
</dbReference>
<feature type="transmembrane region" description="Helical" evidence="5">
    <location>
        <begin position="169"/>
        <end position="186"/>
    </location>
</feature>
<protein>
    <recommendedName>
        <fullName evidence="6">RING-type domain-containing protein</fullName>
    </recommendedName>
</protein>
<dbReference type="PROSITE" id="PS50089">
    <property type="entry name" value="ZF_RING_2"/>
    <property type="match status" value="1"/>
</dbReference>
<dbReference type="InterPro" id="IPR013083">
    <property type="entry name" value="Znf_RING/FYVE/PHD"/>
</dbReference>
<name>A0ABN9DLA6_9NEOB</name>
<evidence type="ECO:0000256" key="1">
    <source>
        <dbReference type="ARBA" id="ARBA00022723"/>
    </source>
</evidence>
<sequence>MSILFSRTRFKSRQSHFHSDLNCPVCLQTATSPVETNCGHLYCGSCLIEYWKHDPWMGAISCPLCRQKVRYLCNICDVQQDKMNRAMQKDIRHYNNRFSGRPQPITDYLYDLPLLLNLALRRVFTMGGLVMIFCLRLVVCSFGAITFLSSPFTIVPDPLCGILSTIDDLVVVFLLLICMINISLQFRSEGMTIVQTATQSILSES</sequence>
<dbReference type="PANTHER" id="PTHR22894">
    <property type="entry name" value="RING-TYPE DOMAIN-CONTAINING PROTEIN"/>
    <property type="match status" value="1"/>
</dbReference>
<keyword evidence="5" id="KW-1133">Transmembrane helix</keyword>
<dbReference type="InterPro" id="IPR017907">
    <property type="entry name" value="Znf_RING_CS"/>
</dbReference>
<dbReference type="PROSITE" id="PS00518">
    <property type="entry name" value="ZF_RING_1"/>
    <property type="match status" value="1"/>
</dbReference>
<comment type="caution">
    <text evidence="7">The sequence shown here is derived from an EMBL/GenBank/DDBJ whole genome shotgun (WGS) entry which is preliminary data.</text>
</comment>
<gene>
    <name evidence="7" type="ORF">SPARVUS_LOCUS7688650</name>
</gene>
<evidence type="ECO:0000256" key="4">
    <source>
        <dbReference type="PROSITE-ProRule" id="PRU00175"/>
    </source>
</evidence>
<evidence type="ECO:0000256" key="2">
    <source>
        <dbReference type="ARBA" id="ARBA00022771"/>
    </source>
</evidence>
<proteinExistence type="predicted"/>
<keyword evidence="5" id="KW-0472">Membrane</keyword>
<keyword evidence="5" id="KW-0812">Transmembrane</keyword>
<dbReference type="SMART" id="SM00184">
    <property type="entry name" value="RING"/>
    <property type="match status" value="1"/>
</dbReference>
<keyword evidence="8" id="KW-1185">Reference proteome</keyword>
<evidence type="ECO:0000313" key="7">
    <source>
        <dbReference type="EMBL" id="CAI9573415.1"/>
    </source>
</evidence>
<dbReference type="PANTHER" id="PTHR22894:SF2">
    <property type="entry name" value="RING-TYPE DOMAIN-CONTAINING PROTEIN"/>
    <property type="match status" value="1"/>
</dbReference>
<dbReference type="InterPro" id="IPR027370">
    <property type="entry name" value="Znf-RING_euk"/>
</dbReference>
<accession>A0ABN9DLA6</accession>
<dbReference type="InterPro" id="IPR038896">
    <property type="entry name" value="RNF170"/>
</dbReference>
<evidence type="ECO:0000313" key="8">
    <source>
        <dbReference type="Proteomes" id="UP001162483"/>
    </source>
</evidence>